<organism evidence="1 2">
    <name type="scientific">Gossypium stocksii</name>
    <dbReference type="NCBI Taxonomy" id="47602"/>
    <lineage>
        <taxon>Eukaryota</taxon>
        <taxon>Viridiplantae</taxon>
        <taxon>Streptophyta</taxon>
        <taxon>Embryophyta</taxon>
        <taxon>Tracheophyta</taxon>
        <taxon>Spermatophyta</taxon>
        <taxon>Magnoliopsida</taxon>
        <taxon>eudicotyledons</taxon>
        <taxon>Gunneridae</taxon>
        <taxon>Pentapetalae</taxon>
        <taxon>rosids</taxon>
        <taxon>malvids</taxon>
        <taxon>Malvales</taxon>
        <taxon>Malvaceae</taxon>
        <taxon>Malvoideae</taxon>
        <taxon>Gossypium</taxon>
    </lineage>
</organism>
<reference evidence="1 2" key="1">
    <citation type="journal article" date="2021" name="Plant Biotechnol. J.">
        <title>Multi-omics assisted identification of the key and species-specific regulatory components of drought-tolerant mechanisms in Gossypium stocksii.</title>
        <authorList>
            <person name="Yu D."/>
            <person name="Ke L."/>
            <person name="Zhang D."/>
            <person name="Wu Y."/>
            <person name="Sun Y."/>
            <person name="Mei J."/>
            <person name="Sun J."/>
            <person name="Sun Y."/>
        </authorList>
    </citation>
    <scope>NUCLEOTIDE SEQUENCE [LARGE SCALE GENOMIC DNA]</scope>
    <source>
        <strain evidence="2">cv. E1</strain>
        <tissue evidence="1">Leaf</tissue>
    </source>
</reference>
<evidence type="ECO:0000313" key="2">
    <source>
        <dbReference type="Proteomes" id="UP000828251"/>
    </source>
</evidence>
<accession>A0A9D3W398</accession>
<protein>
    <submittedName>
        <fullName evidence="1">Uncharacterized protein</fullName>
    </submittedName>
</protein>
<name>A0A9D3W398_9ROSI</name>
<evidence type="ECO:0000313" key="1">
    <source>
        <dbReference type="EMBL" id="KAH1107270.1"/>
    </source>
</evidence>
<comment type="caution">
    <text evidence="1">The sequence shown here is derived from an EMBL/GenBank/DDBJ whole genome shotgun (WGS) entry which is preliminary data.</text>
</comment>
<gene>
    <name evidence="1" type="ORF">J1N35_011038</name>
</gene>
<proteinExistence type="predicted"/>
<dbReference type="Proteomes" id="UP000828251">
    <property type="component" value="Unassembled WGS sequence"/>
</dbReference>
<sequence length="77" mass="8835">MFNHGPEMQLLDSSKTDRLGEKALIHIRHSVPKLGERYVLEKGEEPSMMDRAVRHLAFTGPWEESTKGKETNNNEKT</sequence>
<dbReference type="EMBL" id="JAIQCV010000004">
    <property type="protein sequence ID" value="KAH1107270.1"/>
    <property type="molecule type" value="Genomic_DNA"/>
</dbReference>
<dbReference type="AlphaFoldDB" id="A0A9D3W398"/>
<keyword evidence="2" id="KW-1185">Reference proteome</keyword>